<name>A0ABX9QN36_9BACT</name>
<protein>
    <recommendedName>
        <fullName evidence="4">SIR2-like domain-containing protein</fullName>
    </recommendedName>
</protein>
<evidence type="ECO:0000313" key="2">
    <source>
        <dbReference type="EMBL" id="RKI13771.1"/>
    </source>
</evidence>
<reference evidence="2 3" key="1">
    <citation type="submission" date="2018-09" db="EMBL/GenBank/DDBJ databases">
        <authorList>
            <person name="Livingstone P.G."/>
            <person name="Whitworth D.E."/>
        </authorList>
    </citation>
    <scope>NUCLEOTIDE SEQUENCE [LARGE SCALE GENOMIC DNA]</scope>
    <source>
        <strain evidence="2 3">CA031B</strain>
    </source>
</reference>
<proteinExistence type="predicted"/>
<dbReference type="Pfam" id="PF13289">
    <property type="entry name" value="SIR2_2"/>
    <property type="match status" value="1"/>
</dbReference>
<keyword evidence="3" id="KW-1185">Reference proteome</keyword>
<accession>A0ABX9QN36</accession>
<sequence length="594" mass="65034">MSSDNSLPPLDALRSALQASTPNKKIAFLVGSPLSTQAKEDAPQVPGVEAMLELIRKRVPAKHLEQFDAELKAGKNNRYQWAMKFLQDRSNRGIANTVIREAVLRARTNARNESGLTEAQLDDDFSGWALPPATLHLGKLLADHPERFGPVLTTNFDPLISASVKMAKGEFLRTVVDRDEPFSQAKLSTPNVAHIVHLHGYWLNGETLHTPMEIARERKRVTADIIRLLNTHTLIVVGYGGWDDVFTQTLSSIAADRHQNVDILWAFYDSETVVVEARNKHLFNQIRELTGRNQLRIYGGINCHELFAKIREDFDTPGAPSAIGEGDLDAKRATVPDQRAGGTGDSHPAQAPVNASTTRPRPPHSPRPESATTQPAPTGPVIAVSPASTVSPAINQASSPPQKDRSTANWLVPVLALPLFVGAFALVTQSNEHREVGTDMPPPRNAIPNPQKPVFTSFPAPAESISILRQQHRVSVALTAERASHVDQLPRGRYAFVQMESVPSFNAKTPLFGSLRDGIELHRTPNDELFFVGYVDPQSRATLRSKQATSVALVPSPSDKRPQAVSIPVARLTTAEVRQDNGTRVLLLDLNGSR</sequence>
<evidence type="ECO:0000313" key="3">
    <source>
        <dbReference type="Proteomes" id="UP000278907"/>
    </source>
</evidence>
<feature type="region of interest" description="Disordered" evidence="1">
    <location>
        <begin position="318"/>
        <end position="384"/>
    </location>
</feature>
<comment type="caution">
    <text evidence="2">The sequence shown here is derived from an EMBL/GenBank/DDBJ whole genome shotgun (WGS) entry which is preliminary data.</text>
</comment>
<evidence type="ECO:0000256" key="1">
    <source>
        <dbReference type="SAM" id="MobiDB-lite"/>
    </source>
</evidence>
<dbReference type="Proteomes" id="UP000278907">
    <property type="component" value="Unassembled WGS sequence"/>
</dbReference>
<dbReference type="EMBL" id="RAWI01000035">
    <property type="protein sequence ID" value="RKI13771.1"/>
    <property type="molecule type" value="Genomic_DNA"/>
</dbReference>
<gene>
    <name evidence="2" type="ORF">D7Y13_07160</name>
</gene>
<evidence type="ECO:0008006" key="4">
    <source>
        <dbReference type="Google" id="ProtNLM"/>
    </source>
</evidence>
<organism evidence="2 3">
    <name type="scientific">Corallococcus praedator</name>
    <dbReference type="NCBI Taxonomy" id="2316724"/>
    <lineage>
        <taxon>Bacteria</taxon>
        <taxon>Pseudomonadati</taxon>
        <taxon>Myxococcota</taxon>
        <taxon>Myxococcia</taxon>
        <taxon>Myxococcales</taxon>
        <taxon>Cystobacterineae</taxon>
        <taxon>Myxococcaceae</taxon>
        <taxon>Corallococcus</taxon>
    </lineage>
</organism>